<keyword evidence="2" id="KW-0479">Metal-binding</keyword>
<dbReference type="SUPFAM" id="SSF51604">
    <property type="entry name" value="Enolase C-terminal domain-like"/>
    <property type="match status" value="1"/>
</dbReference>
<evidence type="ECO:0000256" key="3">
    <source>
        <dbReference type="ARBA" id="ARBA00022842"/>
    </source>
</evidence>
<keyword evidence="3" id="KW-0460">Magnesium</keyword>
<dbReference type="Pfam" id="PF13378">
    <property type="entry name" value="MR_MLE_C"/>
    <property type="match status" value="1"/>
</dbReference>
<sequence>MALLCIFLPGHVEISKKLQPLGVGVASGKHCQNRVIFKQFVKLKGLQFCQIDSCRMGGLNEVLAVLLMAAKFGGIPAVILLA</sequence>
<reference evidence="5" key="1">
    <citation type="journal article" date="2023" name="G3 (Bethesda)">
        <title>Whole genome assembly and annotation of the endangered Caribbean coral Acropora cervicornis.</title>
        <authorList>
            <person name="Selwyn J.D."/>
            <person name="Vollmer S.V."/>
        </authorList>
    </citation>
    <scope>NUCLEOTIDE SEQUENCE</scope>
    <source>
        <strain evidence="5">K2</strain>
    </source>
</reference>
<dbReference type="PANTHER" id="PTHR13794:SF58">
    <property type="entry name" value="MITOCHONDRIAL ENOLASE SUPERFAMILY MEMBER 1"/>
    <property type="match status" value="1"/>
</dbReference>
<protein>
    <submittedName>
        <fullName evidence="5">Mitochondrial enolase superfamily member 1</fullName>
    </submittedName>
</protein>
<comment type="caution">
    <text evidence="5">The sequence shown here is derived from an EMBL/GenBank/DDBJ whole genome shotgun (WGS) entry which is preliminary data.</text>
</comment>
<dbReference type="AlphaFoldDB" id="A0AAD9Q345"/>
<dbReference type="GO" id="GO:0000287">
    <property type="term" value="F:magnesium ion binding"/>
    <property type="evidence" value="ECO:0007669"/>
    <property type="project" value="TreeGrafter"/>
</dbReference>
<name>A0AAD9Q345_ACRCE</name>
<dbReference type="InterPro" id="IPR036849">
    <property type="entry name" value="Enolase-like_C_sf"/>
</dbReference>
<dbReference type="InterPro" id="IPR029065">
    <property type="entry name" value="Enolase_C-like"/>
</dbReference>
<dbReference type="Proteomes" id="UP001249851">
    <property type="component" value="Unassembled WGS sequence"/>
</dbReference>
<proteinExistence type="predicted"/>
<dbReference type="GO" id="GO:0016836">
    <property type="term" value="F:hydro-lyase activity"/>
    <property type="evidence" value="ECO:0007669"/>
    <property type="project" value="TreeGrafter"/>
</dbReference>
<organism evidence="5 6">
    <name type="scientific">Acropora cervicornis</name>
    <name type="common">Staghorn coral</name>
    <dbReference type="NCBI Taxonomy" id="6130"/>
    <lineage>
        <taxon>Eukaryota</taxon>
        <taxon>Metazoa</taxon>
        <taxon>Cnidaria</taxon>
        <taxon>Anthozoa</taxon>
        <taxon>Hexacorallia</taxon>
        <taxon>Scleractinia</taxon>
        <taxon>Astrocoeniina</taxon>
        <taxon>Acroporidae</taxon>
        <taxon>Acropora</taxon>
    </lineage>
</organism>
<dbReference type="InterPro" id="IPR046945">
    <property type="entry name" value="RHMD-like"/>
</dbReference>
<reference evidence="5" key="2">
    <citation type="journal article" date="2023" name="Science">
        <title>Genomic signatures of disease resistance in endangered staghorn corals.</title>
        <authorList>
            <person name="Vollmer S.V."/>
            <person name="Selwyn J.D."/>
            <person name="Despard B.A."/>
            <person name="Roesel C.L."/>
        </authorList>
    </citation>
    <scope>NUCLEOTIDE SEQUENCE</scope>
    <source>
        <strain evidence="5">K2</strain>
    </source>
</reference>
<evidence type="ECO:0000259" key="4">
    <source>
        <dbReference type="Pfam" id="PF13378"/>
    </source>
</evidence>
<evidence type="ECO:0000313" key="6">
    <source>
        <dbReference type="Proteomes" id="UP001249851"/>
    </source>
</evidence>
<accession>A0AAD9Q345</accession>
<evidence type="ECO:0000256" key="1">
    <source>
        <dbReference type="ARBA" id="ARBA00001946"/>
    </source>
</evidence>
<comment type="cofactor">
    <cofactor evidence="1">
        <name>Mg(2+)</name>
        <dbReference type="ChEBI" id="CHEBI:18420"/>
    </cofactor>
</comment>
<dbReference type="PANTHER" id="PTHR13794">
    <property type="entry name" value="ENOLASE SUPERFAMILY, MANDELATE RACEMASE"/>
    <property type="match status" value="1"/>
</dbReference>
<dbReference type="GO" id="GO:0016052">
    <property type="term" value="P:carbohydrate catabolic process"/>
    <property type="evidence" value="ECO:0007669"/>
    <property type="project" value="TreeGrafter"/>
</dbReference>
<dbReference type="EMBL" id="JARQWQ010000075">
    <property type="protein sequence ID" value="KAK2553753.1"/>
    <property type="molecule type" value="Genomic_DNA"/>
</dbReference>
<evidence type="ECO:0000256" key="2">
    <source>
        <dbReference type="ARBA" id="ARBA00022723"/>
    </source>
</evidence>
<gene>
    <name evidence="5" type="ORF">P5673_024983</name>
</gene>
<dbReference type="Gene3D" id="3.20.20.120">
    <property type="entry name" value="Enolase-like C-terminal domain"/>
    <property type="match status" value="1"/>
</dbReference>
<evidence type="ECO:0000313" key="5">
    <source>
        <dbReference type="EMBL" id="KAK2553753.1"/>
    </source>
</evidence>
<feature type="domain" description="Enolase C-terminal" evidence="4">
    <location>
        <begin position="10"/>
        <end position="73"/>
    </location>
</feature>
<keyword evidence="6" id="KW-1185">Reference proteome</keyword>